<dbReference type="Proteomes" id="UP001315967">
    <property type="component" value="Chromosome"/>
</dbReference>
<evidence type="ECO:0000313" key="1">
    <source>
        <dbReference type="EMBL" id="UUX35132.1"/>
    </source>
</evidence>
<proteinExistence type="predicted"/>
<keyword evidence="2" id="KW-1185">Reference proteome</keyword>
<evidence type="ECO:0000313" key="2">
    <source>
        <dbReference type="Proteomes" id="UP001315967"/>
    </source>
</evidence>
<reference evidence="1 2" key="1">
    <citation type="submission" date="2022-08" db="EMBL/GenBank/DDBJ databases">
        <title>Aerococcaceae sp. nov isolated from spoiled eye mask.</title>
        <authorList>
            <person name="Zhou G."/>
            <person name="Xie X.-B."/>
            <person name="Shi Q.-S."/>
            <person name="Wang Y.-S."/>
            <person name="Wen X."/>
            <person name="Peng H."/>
            <person name="Yang X.-J."/>
            <person name="Tao H.-B."/>
            <person name="Huang X.-M."/>
        </authorList>
    </citation>
    <scope>NUCLEOTIDE SEQUENCE [LARGE SCALE GENOMIC DNA]</scope>
    <source>
        <strain evidence="2">DM20194951</strain>
    </source>
</reference>
<dbReference type="RefSeq" id="WP_313794625.1">
    <property type="nucleotide sequence ID" value="NZ_CP102453.1"/>
</dbReference>
<gene>
    <name evidence="1" type="ORF">NRE15_05685</name>
</gene>
<protein>
    <submittedName>
        <fullName evidence="1">Uncharacterized protein</fullName>
    </submittedName>
</protein>
<accession>A0ABY5P8Q4</accession>
<name>A0ABY5P8Q4_9LACT</name>
<sequence length="99" mass="11348">MNDKTLIVLKAKAWLDLKSRKEQDDKSVDGRDVKKHLNDISRLAGSLMNSDKFILEESIQKDMTIFLHQLENNKSTIPQNNDILLSRDEIVTVLNELLG</sequence>
<dbReference type="EMBL" id="CP102453">
    <property type="protein sequence ID" value="UUX35132.1"/>
    <property type="molecule type" value="Genomic_DNA"/>
</dbReference>
<organism evidence="1 2">
    <name type="scientific">Fundicoccus culcitae</name>
    <dbReference type="NCBI Taxonomy" id="2969821"/>
    <lineage>
        <taxon>Bacteria</taxon>
        <taxon>Bacillati</taxon>
        <taxon>Bacillota</taxon>
        <taxon>Bacilli</taxon>
        <taxon>Lactobacillales</taxon>
        <taxon>Aerococcaceae</taxon>
        <taxon>Fundicoccus</taxon>
    </lineage>
</organism>